<accession>A0A5N1IP21</accession>
<dbReference type="RefSeq" id="WP_150904331.1">
    <property type="nucleotide sequence ID" value="NZ_VTWT01000007.1"/>
</dbReference>
<evidence type="ECO:0000313" key="1">
    <source>
        <dbReference type="EMBL" id="KAA9331721.1"/>
    </source>
</evidence>
<dbReference type="Pfam" id="PF14054">
    <property type="entry name" value="DUF4249"/>
    <property type="match status" value="1"/>
</dbReference>
<comment type="caution">
    <text evidence="1">The sequence shown here is derived from an EMBL/GenBank/DDBJ whole genome shotgun (WGS) entry which is preliminary data.</text>
</comment>
<gene>
    <name evidence="1" type="ORF">F0P94_12985</name>
</gene>
<evidence type="ECO:0000313" key="2">
    <source>
        <dbReference type="Proteomes" id="UP000326570"/>
    </source>
</evidence>
<dbReference type="AlphaFoldDB" id="A0A5N1IP21"/>
<sequence length="295" mass="33339">MKTISFLIKKLYFVLLWLLLGLGLFSCEPDPIEIDLPAHQPKLVIATQVAPEKYMLVQVSKSFSSLASNSDSLATDTTFMKSLVVEHALVQVTFNGRTETLQHLRNGLYMGANIVQYYGLTYTLFVRDSVSELECTAVTEMQAPTTFEKLEPEVIRTAKDTTVNLHFTIADQRPEKNFYLISLTGASRKNVIPWKGTRSVKSIQEQIILVNDDAMQQGRYSAKEKLTLGTSDSLVVTLTNISEPYYRYLELYRKSGNLMNQLTGEPINLPTNIQNGYGYFSAHNPTGEVFNLREW</sequence>
<dbReference type="PROSITE" id="PS51257">
    <property type="entry name" value="PROKAR_LIPOPROTEIN"/>
    <property type="match status" value="1"/>
</dbReference>
<dbReference type="InterPro" id="IPR025345">
    <property type="entry name" value="DUF4249"/>
</dbReference>
<dbReference type="Proteomes" id="UP000326570">
    <property type="component" value="Unassembled WGS sequence"/>
</dbReference>
<protein>
    <submittedName>
        <fullName evidence="1">DUF4249 family protein</fullName>
    </submittedName>
</protein>
<keyword evidence="2" id="KW-1185">Reference proteome</keyword>
<dbReference type="EMBL" id="VTWT01000007">
    <property type="protein sequence ID" value="KAA9331721.1"/>
    <property type="molecule type" value="Genomic_DNA"/>
</dbReference>
<organism evidence="1 2">
    <name type="scientific">Adhaeribacter soli</name>
    <dbReference type="NCBI Taxonomy" id="2607655"/>
    <lineage>
        <taxon>Bacteria</taxon>
        <taxon>Pseudomonadati</taxon>
        <taxon>Bacteroidota</taxon>
        <taxon>Cytophagia</taxon>
        <taxon>Cytophagales</taxon>
        <taxon>Hymenobacteraceae</taxon>
        <taxon>Adhaeribacter</taxon>
    </lineage>
</organism>
<reference evidence="1 2" key="1">
    <citation type="submission" date="2019-09" db="EMBL/GenBank/DDBJ databases">
        <title>Genome sequence of Adhaeribacter sp. M2.</title>
        <authorList>
            <person name="Srinivasan S."/>
        </authorList>
    </citation>
    <scope>NUCLEOTIDE SEQUENCE [LARGE SCALE GENOMIC DNA]</scope>
    <source>
        <strain evidence="1 2">M2</strain>
    </source>
</reference>
<name>A0A5N1IP21_9BACT</name>
<proteinExistence type="predicted"/>